<evidence type="ECO:0008006" key="5">
    <source>
        <dbReference type="Google" id="ProtNLM"/>
    </source>
</evidence>
<comment type="caution">
    <text evidence="3">The sequence shown here is derived from an EMBL/GenBank/DDBJ whole genome shotgun (WGS) entry which is preliminary data.</text>
</comment>
<feature type="region of interest" description="Disordered" evidence="1">
    <location>
        <begin position="236"/>
        <end position="255"/>
    </location>
</feature>
<proteinExistence type="predicted"/>
<feature type="region of interest" description="Disordered" evidence="1">
    <location>
        <begin position="129"/>
        <end position="171"/>
    </location>
</feature>
<organism evidence="3 4">
    <name type="scientific">Penicillium brevicompactum</name>
    <dbReference type="NCBI Taxonomy" id="5074"/>
    <lineage>
        <taxon>Eukaryota</taxon>
        <taxon>Fungi</taxon>
        <taxon>Dikarya</taxon>
        <taxon>Ascomycota</taxon>
        <taxon>Pezizomycotina</taxon>
        <taxon>Eurotiomycetes</taxon>
        <taxon>Eurotiomycetidae</taxon>
        <taxon>Eurotiales</taxon>
        <taxon>Aspergillaceae</taxon>
        <taxon>Penicillium</taxon>
    </lineage>
</organism>
<accession>A0A9W9QC15</accession>
<feature type="compositionally biased region" description="Pro residues" evidence="1">
    <location>
        <begin position="340"/>
        <end position="355"/>
    </location>
</feature>
<evidence type="ECO:0000256" key="1">
    <source>
        <dbReference type="SAM" id="MobiDB-lite"/>
    </source>
</evidence>
<feature type="transmembrane region" description="Helical" evidence="2">
    <location>
        <begin position="198"/>
        <end position="218"/>
    </location>
</feature>
<protein>
    <recommendedName>
        <fullName evidence="5">Mid2 domain-containing protein</fullName>
    </recommendedName>
</protein>
<dbReference type="EMBL" id="JAPZBQ010000005">
    <property type="protein sequence ID" value="KAJ5329273.1"/>
    <property type="molecule type" value="Genomic_DNA"/>
</dbReference>
<feature type="region of interest" description="Disordered" evidence="1">
    <location>
        <begin position="48"/>
        <end position="116"/>
    </location>
</feature>
<feature type="compositionally biased region" description="Low complexity" evidence="1">
    <location>
        <begin position="143"/>
        <end position="171"/>
    </location>
</feature>
<gene>
    <name evidence="3" type="ORF">N7452_009663</name>
</gene>
<keyword evidence="2" id="KW-0472">Membrane</keyword>
<dbReference type="CDD" id="cd12087">
    <property type="entry name" value="TM_EGFR-like"/>
    <property type="match status" value="1"/>
</dbReference>
<reference evidence="3" key="1">
    <citation type="submission" date="2022-12" db="EMBL/GenBank/DDBJ databases">
        <authorList>
            <person name="Petersen C."/>
        </authorList>
    </citation>
    <scope>NUCLEOTIDE SEQUENCE</scope>
    <source>
        <strain evidence="3">IBT 35673</strain>
    </source>
</reference>
<feature type="region of interest" description="Disordered" evidence="1">
    <location>
        <begin position="330"/>
        <end position="361"/>
    </location>
</feature>
<evidence type="ECO:0000313" key="4">
    <source>
        <dbReference type="Proteomes" id="UP001147695"/>
    </source>
</evidence>
<feature type="compositionally biased region" description="Polar residues" evidence="1">
    <location>
        <begin position="238"/>
        <end position="251"/>
    </location>
</feature>
<name>A0A9W9QC15_PENBR</name>
<reference evidence="3" key="2">
    <citation type="journal article" date="2023" name="IMA Fungus">
        <title>Comparative genomic study of the Penicillium genus elucidates a diverse pangenome and 15 lateral gene transfer events.</title>
        <authorList>
            <person name="Petersen C."/>
            <person name="Sorensen T."/>
            <person name="Nielsen M.R."/>
            <person name="Sondergaard T.E."/>
            <person name="Sorensen J.L."/>
            <person name="Fitzpatrick D.A."/>
            <person name="Frisvad J.C."/>
            <person name="Nielsen K.L."/>
        </authorList>
    </citation>
    <scope>NUCLEOTIDE SEQUENCE</scope>
    <source>
        <strain evidence="3">IBT 35673</strain>
    </source>
</reference>
<dbReference type="AlphaFoldDB" id="A0A9W9QC15"/>
<keyword evidence="2" id="KW-0812">Transmembrane</keyword>
<feature type="compositionally biased region" description="Polar residues" evidence="1">
    <location>
        <begin position="129"/>
        <end position="142"/>
    </location>
</feature>
<feature type="compositionally biased region" description="Low complexity" evidence="1">
    <location>
        <begin position="59"/>
        <end position="102"/>
    </location>
</feature>
<evidence type="ECO:0000313" key="3">
    <source>
        <dbReference type="EMBL" id="KAJ5329273.1"/>
    </source>
</evidence>
<feature type="compositionally biased region" description="Polar residues" evidence="1">
    <location>
        <begin position="107"/>
        <end position="116"/>
    </location>
</feature>
<keyword evidence="2" id="KW-1133">Transmembrane helix</keyword>
<dbReference type="Proteomes" id="UP001147695">
    <property type="component" value="Unassembled WGS sequence"/>
</dbReference>
<sequence>MSSVFSVSASPGFRTQYDPYTMVTVTAVQTETVRPTWVFTLTDANVTSSTSTIPSQSQNLTTVSTETTELSSSNTAVPTSSTSTTTDISPAPSPTTSPLSSPMEYHPTSTTESSYTDISSSIVVTLSLASSRTSRDSPSTAKATISPSPKTSSPTTTMATTTSNAPQTTTSPLTGVVTNATSNASPHSSLSPSTKTGIIVGSVIGGTAVLIFLLAILFRLRRNRSPERGIKQHLLRPSISSTRHSSPTLPTISGPIPPPIRPVLAAHSNPDLSLDSMYWRREQPSNFAAGFPPSDIPASRVASFYSTSSWDGGLGLQEYWDLERGELSKHDSMRSNPFDLEPPPSAHRPPVPVPTPWGIKF</sequence>
<evidence type="ECO:0000256" key="2">
    <source>
        <dbReference type="SAM" id="Phobius"/>
    </source>
</evidence>